<dbReference type="InterPro" id="IPR002204">
    <property type="entry name" value="3-OH-isobutyrate_DH-rel_CS"/>
</dbReference>
<feature type="domain" description="6-phosphogluconate dehydrogenase NADP-binding" evidence="5">
    <location>
        <begin position="41"/>
        <end position="193"/>
    </location>
</feature>
<dbReference type="Pfam" id="PF03446">
    <property type="entry name" value="NAD_binding_2"/>
    <property type="match status" value="1"/>
</dbReference>
<keyword evidence="8" id="KW-1185">Reference proteome</keyword>
<organism evidence="7 8">
    <name type="scientific">Parathalassolituus penaei</name>
    <dbReference type="NCBI Taxonomy" id="2997323"/>
    <lineage>
        <taxon>Bacteria</taxon>
        <taxon>Pseudomonadati</taxon>
        <taxon>Pseudomonadota</taxon>
        <taxon>Gammaproteobacteria</taxon>
        <taxon>Oceanospirillales</taxon>
        <taxon>Oceanospirillaceae</taxon>
        <taxon>Parathalassolituus</taxon>
    </lineage>
</organism>
<dbReference type="Gene3D" id="3.40.50.720">
    <property type="entry name" value="NAD(P)-binding Rossmann-like Domain"/>
    <property type="match status" value="1"/>
</dbReference>
<evidence type="ECO:0000259" key="5">
    <source>
        <dbReference type="Pfam" id="PF03446"/>
    </source>
</evidence>
<keyword evidence="3" id="KW-0520">NAD</keyword>
<dbReference type="PANTHER" id="PTHR43060:SF15">
    <property type="entry name" value="3-HYDROXYISOBUTYRATE DEHYDROGENASE-LIKE 1, MITOCHONDRIAL-RELATED"/>
    <property type="match status" value="1"/>
</dbReference>
<dbReference type="PIRSF" id="PIRSF000103">
    <property type="entry name" value="HIBADH"/>
    <property type="match status" value="1"/>
</dbReference>
<evidence type="ECO:0000256" key="3">
    <source>
        <dbReference type="ARBA" id="ARBA00023027"/>
    </source>
</evidence>
<dbReference type="InterPro" id="IPR013328">
    <property type="entry name" value="6PGD_dom2"/>
</dbReference>
<evidence type="ECO:0000313" key="7">
    <source>
        <dbReference type="EMBL" id="MCY0966576.1"/>
    </source>
</evidence>
<dbReference type="InterPro" id="IPR015815">
    <property type="entry name" value="HIBADH-related"/>
</dbReference>
<dbReference type="EMBL" id="JAPNOA010000056">
    <property type="protein sequence ID" value="MCY0966576.1"/>
    <property type="molecule type" value="Genomic_DNA"/>
</dbReference>
<dbReference type="Pfam" id="PF14833">
    <property type="entry name" value="NAD_binding_11"/>
    <property type="match status" value="1"/>
</dbReference>
<dbReference type="GO" id="GO:0050661">
    <property type="term" value="F:NADP binding"/>
    <property type="evidence" value="ECO:0007669"/>
    <property type="project" value="InterPro"/>
</dbReference>
<dbReference type="InterPro" id="IPR036291">
    <property type="entry name" value="NAD(P)-bd_dom_sf"/>
</dbReference>
<dbReference type="GO" id="GO:0051287">
    <property type="term" value="F:NAD binding"/>
    <property type="evidence" value="ECO:0007669"/>
    <property type="project" value="InterPro"/>
</dbReference>
<gene>
    <name evidence="7" type="ORF">OUO13_15420</name>
</gene>
<comment type="caution">
    <text evidence="7">The sequence shown here is derived from an EMBL/GenBank/DDBJ whole genome shotgun (WGS) entry which is preliminary data.</text>
</comment>
<dbReference type="AlphaFoldDB" id="A0A9X3IT71"/>
<sequence>MSTIHTGHLIRKRISLYSITTEASTTHQHSYINISNINMKNITFIGLGTMGFPMAGHLANNGFDVTVYNRTTAKVDTWMQQYQGTSAITPKQAVANADVVMICAGRDADVRALITAKNGVLAGIKPGALIIDHTTTSALLAEEMAAICQTHGVRFADAPVSGGQQGAQNGQLSLMVGCAEADFDAVRHATAPYTRAIARLGEAGFGQKTKMVNQICIAGLLQGLSEAINFAQHNGLDAEQVISVISQGAAGSWQMQNRHKTMIAGEYDHGFALDWMRKDLGICLEQANRSGVSLPVTALVDQFYADLQAMGCGRQDTSALLKRLEKLSTLSNS</sequence>
<evidence type="ECO:0000256" key="4">
    <source>
        <dbReference type="PIRSR" id="PIRSR000103-1"/>
    </source>
</evidence>
<keyword evidence="2" id="KW-0560">Oxidoreductase</keyword>
<reference evidence="7" key="1">
    <citation type="submission" date="2022-11" db="EMBL/GenBank/DDBJ databases">
        <title>Parathalassolutuus dongxingensis gen. nov., sp. nov., a novel member of family Oceanospirillaceae isolated from a coastal shrimp pond in Guangxi, China.</title>
        <authorList>
            <person name="Chen H."/>
        </authorList>
    </citation>
    <scope>NUCLEOTIDE SEQUENCE</scope>
    <source>
        <strain evidence="7">G-43</strain>
    </source>
</reference>
<dbReference type="InterPro" id="IPR008927">
    <property type="entry name" value="6-PGluconate_DH-like_C_sf"/>
</dbReference>
<dbReference type="GO" id="GO:0016054">
    <property type="term" value="P:organic acid catabolic process"/>
    <property type="evidence" value="ECO:0007669"/>
    <property type="project" value="UniProtKB-ARBA"/>
</dbReference>
<protein>
    <submittedName>
        <fullName evidence="7">NAD(P)-dependent oxidoreductase</fullName>
    </submittedName>
</protein>
<name>A0A9X3IT71_9GAMM</name>
<evidence type="ECO:0000259" key="6">
    <source>
        <dbReference type="Pfam" id="PF14833"/>
    </source>
</evidence>
<feature type="domain" description="3-hydroxyisobutyrate dehydrogenase-like NAD-binding" evidence="6">
    <location>
        <begin position="204"/>
        <end position="323"/>
    </location>
</feature>
<dbReference type="GO" id="GO:0016491">
    <property type="term" value="F:oxidoreductase activity"/>
    <property type="evidence" value="ECO:0007669"/>
    <property type="project" value="UniProtKB-KW"/>
</dbReference>
<proteinExistence type="inferred from homology"/>
<accession>A0A9X3IT71</accession>
<dbReference type="Proteomes" id="UP001150830">
    <property type="component" value="Unassembled WGS sequence"/>
</dbReference>
<dbReference type="PROSITE" id="PS00895">
    <property type="entry name" value="3_HYDROXYISOBUT_DH"/>
    <property type="match status" value="1"/>
</dbReference>
<dbReference type="SUPFAM" id="SSF51735">
    <property type="entry name" value="NAD(P)-binding Rossmann-fold domains"/>
    <property type="match status" value="1"/>
</dbReference>
<evidence type="ECO:0000313" key="8">
    <source>
        <dbReference type="Proteomes" id="UP001150830"/>
    </source>
</evidence>
<dbReference type="SUPFAM" id="SSF48179">
    <property type="entry name" value="6-phosphogluconate dehydrogenase C-terminal domain-like"/>
    <property type="match status" value="1"/>
</dbReference>
<comment type="similarity">
    <text evidence="1">Belongs to the HIBADH-related family.</text>
</comment>
<feature type="active site" evidence="4">
    <location>
        <position position="210"/>
    </location>
</feature>
<evidence type="ECO:0000256" key="2">
    <source>
        <dbReference type="ARBA" id="ARBA00023002"/>
    </source>
</evidence>
<dbReference type="InterPro" id="IPR006115">
    <property type="entry name" value="6PGDH_NADP-bd"/>
</dbReference>
<dbReference type="RefSeq" id="WP_283174780.1">
    <property type="nucleotide sequence ID" value="NZ_JAPNOA010000056.1"/>
</dbReference>
<evidence type="ECO:0000256" key="1">
    <source>
        <dbReference type="ARBA" id="ARBA00009080"/>
    </source>
</evidence>
<dbReference type="InterPro" id="IPR029154">
    <property type="entry name" value="HIBADH-like_NADP-bd"/>
</dbReference>
<dbReference type="PANTHER" id="PTHR43060">
    <property type="entry name" value="3-HYDROXYISOBUTYRATE DEHYDROGENASE-LIKE 1, MITOCHONDRIAL-RELATED"/>
    <property type="match status" value="1"/>
</dbReference>
<dbReference type="Gene3D" id="1.10.1040.10">
    <property type="entry name" value="N-(1-d-carboxylethyl)-l-norvaline Dehydrogenase, domain 2"/>
    <property type="match status" value="1"/>
</dbReference>